<evidence type="ECO:0000259" key="3">
    <source>
        <dbReference type="Pfam" id="PF01833"/>
    </source>
</evidence>
<dbReference type="SUPFAM" id="SSF69318">
    <property type="entry name" value="Integrin alpha N-terminal domain"/>
    <property type="match status" value="3"/>
</dbReference>
<evidence type="ECO:0000256" key="1">
    <source>
        <dbReference type="ARBA" id="ARBA00022729"/>
    </source>
</evidence>
<feature type="signal peptide" evidence="2">
    <location>
        <begin position="1"/>
        <end position="30"/>
    </location>
</feature>
<dbReference type="InterPro" id="IPR032812">
    <property type="entry name" value="SbsA_Ig"/>
</dbReference>
<dbReference type="InterPro" id="IPR013517">
    <property type="entry name" value="FG-GAP"/>
</dbReference>
<reference evidence="5 6" key="1">
    <citation type="submission" date="2020-11" db="EMBL/GenBank/DDBJ databases">
        <authorList>
            <person name="Kim M.K."/>
        </authorList>
    </citation>
    <scope>NUCLEOTIDE SEQUENCE [LARGE SCALE GENOMIC DNA]</scope>
    <source>
        <strain evidence="5 6">BT683</strain>
    </source>
</reference>
<dbReference type="InterPro" id="IPR013783">
    <property type="entry name" value="Ig-like_fold"/>
</dbReference>
<dbReference type="RefSeq" id="WP_196284159.1">
    <property type="nucleotide sequence ID" value="NZ_JADQDQ010000018.1"/>
</dbReference>
<evidence type="ECO:0000313" key="5">
    <source>
        <dbReference type="EMBL" id="MBF9239809.1"/>
    </source>
</evidence>
<dbReference type="CDD" id="cd00102">
    <property type="entry name" value="IPT"/>
    <property type="match status" value="1"/>
</dbReference>
<proteinExistence type="predicted"/>
<evidence type="ECO:0000313" key="6">
    <source>
        <dbReference type="Proteomes" id="UP000597617"/>
    </source>
</evidence>
<feature type="domain" description="SbsA Ig-like" evidence="4">
    <location>
        <begin position="31"/>
        <end position="134"/>
    </location>
</feature>
<dbReference type="PANTHER" id="PTHR46580">
    <property type="entry name" value="SENSOR KINASE-RELATED"/>
    <property type="match status" value="1"/>
</dbReference>
<dbReference type="InterPro" id="IPR014756">
    <property type="entry name" value="Ig_E-set"/>
</dbReference>
<dbReference type="EMBL" id="JADQDQ010000018">
    <property type="protein sequence ID" value="MBF9239809.1"/>
    <property type="molecule type" value="Genomic_DNA"/>
</dbReference>
<dbReference type="Gene3D" id="2.130.10.130">
    <property type="entry name" value="Integrin alpha, N-terminal"/>
    <property type="match status" value="3"/>
</dbReference>
<dbReference type="InterPro" id="IPR002909">
    <property type="entry name" value="IPT_dom"/>
</dbReference>
<evidence type="ECO:0000259" key="4">
    <source>
        <dbReference type="Pfam" id="PF13205"/>
    </source>
</evidence>
<organism evidence="5 6">
    <name type="scientific">Hymenobacter jeongseonensis</name>
    <dbReference type="NCBI Taxonomy" id="2791027"/>
    <lineage>
        <taxon>Bacteria</taxon>
        <taxon>Pseudomonadati</taxon>
        <taxon>Bacteroidota</taxon>
        <taxon>Cytophagia</taxon>
        <taxon>Cytophagales</taxon>
        <taxon>Hymenobacteraceae</taxon>
        <taxon>Hymenobacter</taxon>
    </lineage>
</organism>
<evidence type="ECO:0000256" key="2">
    <source>
        <dbReference type="SAM" id="SignalP"/>
    </source>
</evidence>
<keyword evidence="6" id="KW-1185">Reference proteome</keyword>
<feature type="domain" description="IPT/TIG" evidence="3">
    <location>
        <begin position="499"/>
        <end position="572"/>
    </location>
</feature>
<sequence>MRITLPSLTTHLTRCGLLLAGLLPAGAALAQPTITAVSPAANAKAAPVAGPVSTTFSQPLTAASAAALQVYPAQRGGRRGAASGTTTVSGNTLTYTPSAASPFGAGETVDVTTTRAAASSSGSLARAQVRQFTTAVGGSGRGVFIYGNNNYGIRTNYSPSSSAVGDLNGDGNLDVVNTPNNASTNEVYVWLGNGTATYTAGPTVTMGGNPRAANLADVDGDGDLDLLTITTAYYTGNTTSVSVRLNNGSAVFGGAQELATGAASGFVLGDVDGDGDRDLLVATGTTTGVVTVWTNNGSGTFASGSPVSVNSTPRTLVLSDLDNDGDLDLLSGSAALNGPVSVRLNSGSGTFSGTQAVASTGYSYGLAAGDVDGDGDADLVFSNRSSNTVQVRLNNGSGSFSGTQAVAVSSEPFGVALGDVDADGDLDLFSVASGYGVVDIRRNNGTGTFSGTERQSVGSNPTQMTLADMDNDQDLDMVVTNHFVNFIAVAYNREPYPQPVIAAASPLVATAGTSVTLTGTNLDFVMSVTVNGASVNRATITNNSPTSLTFLVPAGASATGDIRLVTAGGTATVPNFTVKLLATTMPAANAKAAPVANSAVTATFTEDVAGGYLTGIAVYSAQVGGRKPGLLTATANVVRYTSTLAVPRLAFRPGELVQVTIPSTVRSRYSLAAQPRVWQFTTAVRGTGRGTFTAGTDPAVGSSPRSVVAGDVDGDGDLDLVVANVGGNTASVSLNGGNASGSNPGAFGGTQLVTVGNGPTHAVLADVDGDGDLDVLTANFSDNTVSVSFNNGTGTFSSTQTLASASGVRHLAVGDVDADGDLDLVTANQTDNTVGVRFNNGRGTFGAEQRLAVGTDPVQVALGDVDNDGDLDLLAVNAGSSTVSVRLNGGDASGSNTGAFGGTGQMAVTGTPQSLAVGDFDGDGDLDVATASKAGNQVSISLNDGVGNFGNPVNVPTVGEPTGLAVGDLDADGDLDLVVANSLANTAGLLLNNGTAAFTPGAPVAVQGSPQGVALADVDGDGDLDVLTANVAASTVSVRLNGGNALATAATHGGVAALNLHPNPARTSTRLVGLLPRQAVQLLDALGRPVAHTTADAAGTATLALPVGLPTGVYMVRAGTRTVRLMVE</sequence>
<dbReference type="Pfam" id="PF13205">
    <property type="entry name" value="Big_5"/>
    <property type="match status" value="2"/>
</dbReference>
<comment type="caution">
    <text evidence="5">The sequence shown here is derived from an EMBL/GenBank/DDBJ whole genome shotgun (WGS) entry which is preliminary data.</text>
</comment>
<accession>A0ABS0IP33</accession>
<protein>
    <submittedName>
        <fullName evidence="5">VCBS repeat-containing protein</fullName>
    </submittedName>
</protein>
<name>A0ABS0IP33_9BACT</name>
<dbReference type="SUPFAM" id="SSF81296">
    <property type="entry name" value="E set domains"/>
    <property type="match status" value="1"/>
</dbReference>
<feature type="chain" id="PRO_5045916906" evidence="2">
    <location>
        <begin position="31"/>
        <end position="1128"/>
    </location>
</feature>
<dbReference type="Gene3D" id="2.30.30.100">
    <property type="match status" value="1"/>
</dbReference>
<dbReference type="Pfam" id="PF01833">
    <property type="entry name" value="TIG"/>
    <property type="match status" value="1"/>
</dbReference>
<keyword evidence="1 2" id="KW-0732">Signal</keyword>
<feature type="domain" description="SbsA Ig-like" evidence="4">
    <location>
        <begin position="582"/>
        <end position="682"/>
    </location>
</feature>
<dbReference type="Pfam" id="PF13517">
    <property type="entry name" value="FG-GAP_3"/>
    <property type="match status" value="5"/>
</dbReference>
<dbReference type="Proteomes" id="UP000597617">
    <property type="component" value="Unassembled WGS sequence"/>
</dbReference>
<dbReference type="Gene3D" id="2.60.40.3710">
    <property type="match status" value="1"/>
</dbReference>
<gene>
    <name evidence="5" type="ORF">I2I05_20615</name>
</gene>
<dbReference type="Gene3D" id="2.60.40.10">
    <property type="entry name" value="Immunoglobulins"/>
    <property type="match status" value="1"/>
</dbReference>
<dbReference type="InterPro" id="IPR028994">
    <property type="entry name" value="Integrin_alpha_N"/>
</dbReference>